<dbReference type="Pfam" id="PF00702">
    <property type="entry name" value="Hydrolase"/>
    <property type="match status" value="1"/>
</dbReference>
<evidence type="ECO:0000313" key="1">
    <source>
        <dbReference type="EMBL" id="NID03604.1"/>
    </source>
</evidence>
<proteinExistence type="predicted"/>
<dbReference type="Proteomes" id="UP001429601">
    <property type="component" value="Unassembled WGS sequence"/>
</dbReference>
<dbReference type="InterPro" id="IPR023214">
    <property type="entry name" value="HAD_sf"/>
</dbReference>
<dbReference type="NCBIfam" id="TIGR01509">
    <property type="entry name" value="HAD-SF-IA-v3"/>
    <property type="match status" value="1"/>
</dbReference>
<comment type="caution">
    <text evidence="1">The sequence shown here is derived from an EMBL/GenBank/DDBJ whole genome shotgun (WGS) entry which is preliminary data.</text>
</comment>
<dbReference type="InterPro" id="IPR023198">
    <property type="entry name" value="PGP-like_dom2"/>
</dbReference>
<dbReference type="Gene3D" id="3.40.50.1000">
    <property type="entry name" value="HAD superfamily/HAD-like"/>
    <property type="match status" value="1"/>
</dbReference>
<dbReference type="SUPFAM" id="SSF56784">
    <property type="entry name" value="HAD-like"/>
    <property type="match status" value="1"/>
</dbReference>
<dbReference type="CDD" id="cd02603">
    <property type="entry name" value="HAD_sEH-N_like"/>
    <property type="match status" value="1"/>
</dbReference>
<dbReference type="InterPro" id="IPR006439">
    <property type="entry name" value="HAD-SF_hydro_IA"/>
</dbReference>
<dbReference type="SFLD" id="SFLDS00003">
    <property type="entry name" value="Haloacid_Dehalogenase"/>
    <property type="match status" value="1"/>
</dbReference>
<protein>
    <submittedName>
        <fullName evidence="1">HAD family phosphatase</fullName>
    </submittedName>
</protein>
<dbReference type="Gene3D" id="1.10.150.240">
    <property type="entry name" value="Putative phosphatase, domain 2"/>
    <property type="match status" value="1"/>
</dbReference>
<sequence>MHSKRDVVIFDFGGVLIDWNPRYLYRKLFGDDEAAMEAFLAEVTTPEWNLQQDAGRSWDEAVRLLTEEHPTKAELIAAYQHRWEETLGGAIDDSLHILRELKEAGHPLYGLTNWSQETFPVAIERFDFLALFDGIVVSGQEGMVKPDPKLYQTLLERYDVDPTRAVFIDDNKANVVAAEALGIHGIHFHTPAQLRAELVGLGFLPR</sequence>
<accession>A0ABX0PZ07</accession>
<dbReference type="PANTHER" id="PTHR43611">
    <property type="entry name" value="ALPHA-D-GLUCOSE 1-PHOSPHATE PHOSPHATASE"/>
    <property type="match status" value="1"/>
</dbReference>
<name>A0ABX0PZ07_9GAMM</name>
<dbReference type="PANTHER" id="PTHR43611:SF3">
    <property type="entry name" value="FLAVIN MONONUCLEOTIDE HYDROLASE 1, CHLOROPLATIC"/>
    <property type="match status" value="1"/>
</dbReference>
<dbReference type="RefSeq" id="WP_167122475.1">
    <property type="nucleotide sequence ID" value="NZ_JAAQQR010000001.1"/>
</dbReference>
<dbReference type="InterPro" id="IPR036412">
    <property type="entry name" value="HAD-like_sf"/>
</dbReference>
<organism evidence="1 2">
    <name type="scientific">Luteibacter jiangsuensis</name>
    <dbReference type="NCBI Taxonomy" id="637577"/>
    <lineage>
        <taxon>Bacteria</taxon>
        <taxon>Pseudomonadati</taxon>
        <taxon>Pseudomonadota</taxon>
        <taxon>Gammaproteobacteria</taxon>
        <taxon>Lysobacterales</taxon>
        <taxon>Rhodanobacteraceae</taxon>
        <taxon>Luteibacter</taxon>
    </lineage>
</organism>
<reference evidence="1 2" key="1">
    <citation type="journal article" date="2011" name="Curr. Microbiol.">
        <title>Luteibacter jiangsuensis sp. nov.: a methamidophos-degrading bacterium isolated from a methamidophos-manufacturing factory.</title>
        <authorList>
            <person name="Wang L."/>
            <person name="Wang G.L."/>
            <person name="Li S.P."/>
            <person name="Jiang J.D."/>
        </authorList>
    </citation>
    <scope>NUCLEOTIDE SEQUENCE [LARGE SCALE GENOMIC DNA]</scope>
    <source>
        <strain evidence="1 2">CGMCC 1.10133</strain>
    </source>
</reference>
<keyword evidence="2" id="KW-1185">Reference proteome</keyword>
<dbReference type="SFLD" id="SFLDG01129">
    <property type="entry name" value="C1.5:_HAD__Beta-PGM__Phosphata"/>
    <property type="match status" value="1"/>
</dbReference>
<gene>
    <name evidence="1" type="ORF">HBF26_01810</name>
</gene>
<evidence type="ECO:0000313" key="2">
    <source>
        <dbReference type="Proteomes" id="UP001429601"/>
    </source>
</evidence>
<dbReference type="EMBL" id="JAAQQR010000001">
    <property type="protein sequence ID" value="NID03604.1"/>
    <property type="molecule type" value="Genomic_DNA"/>
</dbReference>